<dbReference type="EMBL" id="CM046388">
    <property type="protein sequence ID" value="KAI8571180.1"/>
    <property type="molecule type" value="Genomic_DNA"/>
</dbReference>
<reference evidence="1" key="1">
    <citation type="submission" date="2022-02" db="EMBL/GenBank/DDBJ databases">
        <title>Plant Genome Project.</title>
        <authorList>
            <person name="Zhang R.-G."/>
        </authorList>
    </citation>
    <scope>NUCLEOTIDE SEQUENCE</scope>
    <source>
        <strain evidence="1">AT1</strain>
    </source>
</reference>
<evidence type="ECO:0000313" key="1">
    <source>
        <dbReference type="EMBL" id="KAI8571180.1"/>
    </source>
</evidence>
<protein>
    <submittedName>
        <fullName evidence="1">Uncharacterized protein</fullName>
    </submittedName>
</protein>
<name>A0ACC0Q0D1_RHOML</name>
<evidence type="ECO:0000313" key="2">
    <source>
        <dbReference type="Proteomes" id="UP001062846"/>
    </source>
</evidence>
<dbReference type="Proteomes" id="UP001062846">
    <property type="component" value="Chromosome 1"/>
</dbReference>
<accession>A0ACC0Q0D1</accession>
<organism evidence="1 2">
    <name type="scientific">Rhododendron molle</name>
    <name type="common">Chinese azalea</name>
    <name type="synonym">Azalea mollis</name>
    <dbReference type="NCBI Taxonomy" id="49168"/>
    <lineage>
        <taxon>Eukaryota</taxon>
        <taxon>Viridiplantae</taxon>
        <taxon>Streptophyta</taxon>
        <taxon>Embryophyta</taxon>
        <taxon>Tracheophyta</taxon>
        <taxon>Spermatophyta</taxon>
        <taxon>Magnoliopsida</taxon>
        <taxon>eudicotyledons</taxon>
        <taxon>Gunneridae</taxon>
        <taxon>Pentapetalae</taxon>
        <taxon>asterids</taxon>
        <taxon>Ericales</taxon>
        <taxon>Ericaceae</taxon>
        <taxon>Ericoideae</taxon>
        <taxon>Rhodoreae</taxon>
        <taxon>Rhododendron</taxon>
    </lineage>
</organism>
<proteinExistence type="predicted"/>
<sequence length="132" mass="14470">MCGFLYIPQGYKGLQLEGGDEVENLEIPMYAYRGAQGFCWGWGCCIPPPTSTSPSLLQPATLLLYATSSNPFLYPSLPLHHRSSSLCPPCSNPSAALYRHSIQFRFRLPLSNPHYALPSSLLQVRAGLVGVL</sequence>
<gene>
    <name evidence="1" type="ORF">RHMOL_Rhmol01G0098700</name>
</gene>
<comment type="caution">
    <text evidence="1">The sequence shown here is derived from an EMBL/GenBank/DDBJ whole genome shotgun (WGS) entry which is preliminary data.</text>
</comment>
<keyword evidence="2" id="KW-1185">Reference proteome</keyword>